<dbReference type="InterPro" id="IPR022893">
    <property type="entry name" value="Shikimate_DH_fam"/>
</dbReference>
<evidence type="ECO:0000256" key="2">
    <source>
        <dbReference type="ARBA" id="ARBA00023002"/>
    </source>
</evidence>
<dbReference type="CDD" id="cd01065">
    <property type="entry name" value="NAD_bind_Shikimate_DH"/>
    <property type="match status" value="1"/>
</dbReference>
<dbReference type="InterPro" id="IPR036291">
    <property type="entry name" value="NAD(P)-bd_dom_sf"/>
</dbReference>
<comment type="pathway">
    <text evidence="1">Metabolic intermediate biosynthesis; chorismate biosynthesis; chorismate from D-erythrose 4-phosphate and phosphoenolpyruvate: step 4/7.</text>
</comment>
<dbReference type="AlphaFoldDB" id="A0A1H3YX24"/>
<dbReference type="Pfam" id="PF08501">
    <property type="entry name" value="Shikimate_dh_N"/>
    <property type="match status" value="1"/>
</dbReference>
<keyword evidence="3" id="KW-0028">Amino-acid biosynthesis</keyword>
<dbReference type="EMBL" id="FNQY01000009">
    <property type="protein sequence ID" value="SEA15594.1"/>
    <property type="molecule type" value="Genomic_DNA"/>
</dbReference>
<dbReference type="Proteomes" id="UP000199041">
    <property type="component" value="Unassembled WGS sequence"/>
</dbReference>
<dbReference type="STRING" id="551991.SAMN05192529_10984"/>
<organism evidence="5 6">
    <name type="scientific">Arachidicoccus rhizosphaerae</name>
    <dbReference type="NCBI Taxonomy" id="551991"/>
    <lineage>
        <taxon>Bacteria</taxon>
        <taxon>Pseudomonadati</taxon>
        <taxon>Bacteroidota</taxon>
        <taxon>Chitinophagia</taxon>
        <taxon>Chitinophagales</taxon>
        <taxon>Chitinophagaceae</taxon>
        <taxon>Arachidicoccus</taxon>
    </lineage>
</organism>
<evidence type="ECO:0000256" key="1">
    <source>
        <dbReference type="ARBA" id="ARBA00004871"/>
    </source>
</evidence>
<gene>
    <name evidence="5" type="ORF">SAMN05192529_10984</name>
</gene>
<protein>
    <submittedName>
        <fullName evidence="5">Shikimate dehydrogenase</fullName>
    </submittedName>
</protein>
<dbReference type="OrthoDB" id="9792692at2"/>
<name>A0A1H3YX24_9BACT</name>
<reference evidence="5 6" key="1">
    <citation type="submission" date="2016-10" db="EMBL/GenBank/DDBJ databases">
        <authorList>
            <person name="de Groot N.N."/>
        </authorList>
    </citation>
    <scope>NUCLEOTIDE SEQUENCE [LARGE SCALE GENOMIC DNA]</scope>
    <source>
        <strain evidence="5 6">Vu-144</strain>
    </source>
</reference>
<evidence type="ECO:0000256" key="3">
    <source>
        <dbReference type="ARBA" id="ARBA00023141"/>
    </source>
</evidence>
<dbReference type="PANTHER" id="PTHR21089">
    <property type="entry name" value="SHIKIMATE DEHYDROGENASE"/>
    <property type="match status" value="1"/>
</dbReference>
<keyword evidence="6" id="KW-1185">Reference proteome</keyword>
<keyword evidence="2" id="KW-0560">Oxidoreductase</keyword>
<keyword evidence="3" id="KW-0057">Aromatic amino acid biosynthesis</keyword>
<dbReference type="RefSeq" id="WP_091397114.1">
    <property type="nucleotide sequence ID" value="NZ_FNQY01000009.1"/>
</dbReference>
<dbReference type="SUPFAM" id="SSF51735">
    <property type="entry name" value="NAD(P)-binding Rossmann-fold domains"/>
    <property type="match status" value="1"/>
</dbReference>
<dbReference type="GO" id="GO:0050661">
    <property type="term" value="F:NADP binding"/>
    <property type="evidence" value="ECO:0007669"/>
    <property type="project" value="TreeGrafter"/>
</dbReference>
<evidence type="ECO:0000259" key="4">
    <source>
        <dbReference type="Pfam" id="PF08501"/>
    </source>
</evidence>
<proteinExistence type="predicted"/>
<feature type="domain" description="Shikimate dehydrogenase substrate binding N-terminal" evidence="4">
    <location>
        <begin position="6"/>
        <end position="87"/>
    </location>
</feature>
<dbReference type="InterPro" id="IPR013708">
    <property type="entry name" value="Shikimate_DH-bd_N"/>
</dbReference>
<accession>A0A1H3YX24</accession>
<dbReference type="GO" id="GO:0019632">
    <property type="term" value="P:shikimate metabolic process"/>
    <property type="evidence" value="ECO:0007669"/>
    <property type="project" value="TreeGrafter"/>
</dbReference>
<dbReference type="GO" id="GO:0009073">
    <property type="term" value="P:aromatic amino acid family biosynthetic process"/>
    <property type="evidence" value="ECO:0007669"/>
    <property type="project" value="UniProtKB-KW"/>
</dbReference>
<dbReference type="GO" id="GO:0005829">
    <property type="term" value="C:cytosol"/>
    <property type="evidence" value="ECO:0007669"/>
    <property type="project" value="TreeGrafter"/>
</dbReference>
<dbReference type="Gene3D" id="3.40.50.10860">
    <property type="entry name" value="Leucine Dehydrogenase, chain A, domain 1"/>
    <property type="match status" value="1"/>
</dbReference>
<dbReference type="GO" id="GO:0004764">
    <property type="term" value="F:shikimate 3-dehydrogenase (NADP+) activity"/>
    <property type="evidence" value="ECO:0007669"/>
    <property type="project" value="InterPro"/>
</dbReference>
<dbReference type="SUPFAM" id="SSF53223">
    <property type="entry name" value="Aminoacid dehydrogenase-like, N-terminal domain"/>
    <property type="match status" value="1"/>
</dbReference>
<evidence type="ECO:0000313" key="5">
    <source>
        <dbReference type="EMBL" id="SEA15594.1"/>
    </source>
</evidence>
<dbReference type="Gene3D" id="3.40.50.720">
    <property type="entry name" value="NAD(P)-binding Rossmann-like Domain"/>
    <property type="match status" value="1"/>
</dbReference>
<evidence type="ECO:0000313" key="6">
    <source>
        <dbReference type="Proteomes" id="UP000199041"/>
    </source>
</evidence>
<dbReference type="InterPro" id="IPR046346">
    <property type="entry name" value="Aminoacid_DH-like_N_sf"/>
</dbReference>
<sequence>MKKYGIIGRPLGHSFSKKYFEDKFAEEALSDCVFENHELETIDQVKTLISDPDLKGFCITIPYKRAIIPYLTEMSDAVRAMDACNCVQIKKGKLIGYNTDVIGFEQSFVPQLNKNDHYALILGTGGAASAVCYVLEKLGLAYKFVSRSPSNEQFSYEEIKSPELLKQYTVIINCSPVGTYPKEEQAPDIAYDLLTEQHYLYDLVYNPPLTRFLQNGQANGARIQNGYPMLAIQAEANWVNWNKE</sequence>
<dbReference type="GO" id="GO:0009423">
    <property type="term" value="P:chorismate biosynthetic process"/>
    <property type="evidence" value="ECO:0007669"/>
    <property type="project" value="TreeGrafter"/>
</dbReference>
<dbReference type="PANTHER" id="PTHR21089:SF1">
    <property type="entry name" value="BIFUNCTIONAL 3-DEHYDROQUINATE DEHYDRATASE_SHIKIMATE DEHYDROGENASE, CHLOROPLASTIC"/>
    <property type="match status" value="1"/>
</dbReference>